<gene>
    <name evidence="5" type="ORF">CMU_031640</name>
</gene>
<evidence type="ECO:0000256" key="1">
    <source>
        <dbReference type="ARBA" id="ARBA00009053"/>
    </source>
</evidence>
<accession>B6AII2</accession>
<dbReference type="GO" id="GO:0000978">
    <property type="term" value="F:RNA polymerase II cis-regulatory region sequence-specific DNA binding"/>
    <property type="evidence" value="ECO:0007669"/>
    <property type="project" value="TreeGrafter"/>
</dbReference>
<dbReference type="Proteomes" id="UP000001460">
    <property type="component" value="Unassembled WGS sequence"/>
</dbReference>
<evidence type="ECO:0000313" key="6">
    <source>
        <dbReference type="Proteomes" id="UP000001460"/>
    </source>
</evidence>
<dbReference type="PANTHER" id="PTHR11064">
    <property type="entry name" value="CCAAT-BINDING TRANSCRIPTION FACTOR-RELATED"/>
    <property type="match status" value="1"/>
</dbReference>
<evidence type="ECO:0000259" key="4">
    <source>
        <dbReference type="Pfam" id="PF00808"/>
    </source>
</evidence>
<dbReference type="PANTHER" id="PTHR11064:SF83">
    <property type="entry name" value="NUCLEAR TRANSCRIPTION FACTOR Y SUBUNIT B-4"/>
    <property type="match status" value="1"/>
</dbReference>
<sequence length="428" mass="48973">MSNEIAAQIPSYLYKPNPSHEYINSPHMNYYNIDTTGSCDDSELSLPINNIGRMMRVSLPSCAKISRESKVLMQHFSKEFIGNISNKAGELCSLNKRKVLSGDDIIKALSECGFGNYVETLDTYLAFWRGSKSKNQHSGIKNNQPYNTLESVNSQHYSNNNDNLKFKMIQSKQVNQHIYRNEQLSKKPFIPYQYMEQTNNEDLYNSQQPNYIFLQNMKHGNNNNQNAKAANNSDNTNSKNNLNKASYYADFKTNNSVFSPKLYGNSANLRSSTINNKMESEISSKVEISEKSQTLVTNIHEYSSNKYSKRPCDNNYLYFSQQDLSMNIKRTRSVTMESNNNETVECEQSKNIEDLLLTSNIESNISSERNFEGSYASSDDEEDQEDDYFECTNLEQYGGNIDDIHQSIQTSGNSLRNRLLYVSDGFYG</sequence>
<evidence type="ECO:0000313" key="5">
    <source>
        <dbReference type="EMBL" id="EEA08023.1"/>
    </source>
</evidence>
<dbReference type="VEuPathDB" id="CryptoDB:CMU_031640"/>
<dbReference type="CDD" id="cd22907">
    <property type="entry name" value="HFD_NFYB"/>
    <property type="match status" value="1"/>
</dbReference>
<proteinExistence type="inferred from homology"/>
<dbReference type="GO" id="GO:0046982">
    <property type="term" value="F:protein heterodimerization activity"/>
    <property type="evidence" value="ECO:0007669"/>
    <property type="project" value="InterPro"/>
</dbReference>
<comment type="similarity">
    <text evidence="1">Belongs to the NFYB/HAP3 subunit family.</text>
</comment>
<dbReference type="InterPro" id="IPR003958">
    <property type="entry name" value="CBFA_NFYB_domain"/>
</dbReference>
<evidence type="ECO:0000256" key="2">
    <source>
        <dbReference type="ARBA" id="ARBA00023015"/>
    </source>
</evidence>
<keyword evidence="3" id="KW-0804">Transcription</keyword>
<dbReference type="OrthoDB" id="386949at2759"/>
<keyword evidence="2" id="KW-0805">Transcription regulation</keyword>
<reference evidence="5" key="1">
    <citation type="submission" date="2008-06" db="EMBL/GenBank/DDBJ databases">
        <authorList>
            <person name="Lorenzi H."/>
            <person name="Inman J."/>
            <person name="Miller J."/>
            <person name="Schobel S."/>
            <person name="Amedeo P."/>
            <person name="Caler E.V."/>
            <person name="da Silva J."/>
        </authorList>
    </citation>
    <scope>NUCLEOTIDE SEQUENCE [LARGE SCALE GENOMIC DNA]</scope>
    <source>
        <strain evidence="5">RN66</strain>
    </source>
</reference>
<dbReference type="InterPro" id="IPR009072">
    <property type="entry name" value="Histone-fold"/>
</dbReference>
<dbReference type="GO" id="GO:0001228">
    <property type="term" value="F:DNA-binding transcription activator activity, RNA polymerase II-specific"/>
    <property type="evidence" value="ECO:0007669"/>
    <property type="project" value="InterPro"/>
</dbReference>
<keyword evidence="6" id="KW-1185">Reference proteome</keyword>
<dbReference type="RefSeq" id="XP_002142372.1">
    <property type="nucleotide sequence ID" value="XM_002142336.1"/>
</dbReference>
<dbReference type="InterPro" id="IPR027113">
    <property type="entry name" value="Transc_fact_NFYB/HAP3"/>
</dbReference>
<evidence type="ECO:0000256" key="3">
    <source>
        <dbReference type="ARBA" id="ARBA00023163"/>
    </source>
</evidence>
<dbReference type="STRING" id="441375.B6AII2"/>
<feature type="domain" description="Transcription factor CBF/NF-Y/archaeal histone" evidence="4">
    <location>
        <begin position="45"/>
        <end position="109"/>
    </location>
</feature>
<dbReference type="SUPFAM" id="SSF47113">
    <property type="entry name" value="Histone-fold"/>
    <property type="match status" value="1"/>
</dbReference>
<name>B6AII2_CRYMR</name>
<dbReference type="eggNOG" id="KOG0869">
    <property type="taxonomic scope" value="Eukaryota"/>
</dbReference>
<dbReference type="EMBL" id="DS989736">
    <property type="protein sequence ID" value="EEA08023.1"/>
    <property type="molecule type" value="Genomic_DNA"/>
</dbReference>
<organism evidence="5 6">
    <name type="scientific">Cryptosporidium muris (strain RN66)</name>
    <dbReference type="NCBI Taxonomy" id="441375"/>
    <lineage>
        <taxon>Eukaryota</taxon>
        <taxon>Sar</taxon>
        <taxon>Alveolata</taxon>
        <taxon>Apicomplexa</taxon>
        <taxon>Conoidasida</taxon>
        <taxon>Coccidia</taxon>
        <taxon>Eucoccidiorida</taxon>
        <taxon>Eimeriorina</taxon>
        <taxon>Cryptosporidiidae</taxon>
        <taxon>Cryptosporidium</taxon>
    </lineage>
</organism>
<dbReference type="Gene3D" id="1.10.20.10">
    <property type="entry name" value="Histone, subunit A"/>
    <property type="match status" value="1"/>
</dbReference>
<dbReference type="GO" id="GO:0016602">
    <property type="term" value="C:CCAAT-binding factor complex"/>
    <property type="evidence" value="ECO:0007669"/>
    <property type="project" value="InterPro"/>
</dbReference>
<dbReference type="GeneID" id="6997523"/>
<dbReference type="Pfam" id="PF00808">
    <property type="entry name" value="CBFD_NFYB_HMF"/>
    <property type="match status" value="1"/>
</dbReference>
<protein>
    <recommendedName>
        <fullName evidence="4">Transcription factor CBF/NF-Y/archaeal histone domain-containing protein</fullName>
    </recommendedName>
</protein>
<dbReference type="AlphaFoldDB" id="B6AII2"/>